<dbReference type="InterPro" id="IPR015424">
    <property type="entry name" value="PyrdxlP-dep_Trfase"/>
</dbReference>
<dbReference type="Proteomes" id="UP000295444">
    <property type="component" value="Unassembled WGS sequence"/>
</dbReference>
<dbReference type="GO" id="GO:1901605">
    <property type="term" value="P:alpha-amino acid metabolic process"/>
    <property type="evidence" value="ECO:0007669"/>
    <property type="project" value="TreeGrafter"/>
</dbReference>
<reference evidence="5 6" key="1">
    <citation type="submission" date="2019-03" db="EMBL/GenBank/DDBJ databases">
        <title>Genomic Encyclopedia of Type Strains, Phase IV (KMG-IV): sequencing the most valuable type-strain genomes for metagenomic binning, comparative biology and taxonomic classification.</title>
        <authorList>
            <person name="Goeker M."/>
        </authorList>
    </citation>
    <scope>NUCLEOTIDE SEQUENCE [LARGE SCALE GENOMIC DNA]</scope>
    <source>
        <strain evidence="5 6">DSM 45361</strain>
    </source>
</reference>
<evidence type="ECO:0000256" key="1">
    <source>
        <dbReference type="ARBA" id="ARBA00001933"/>
    </source>
</evidence>
<keyword evidence="6" id="KW-1185">Reference proteome</keyword>
<proteinExistence type="predicted"/>
<dbReference type="Gene3D" id="3.90.1150.10">
    <property type="entry name" value="Aspartate Aminotransferase, domain 1"/>
    <property type="match status" value="1"/>
</dbReference>
<keyword evidence="2" id="KW-0032">Aminotransferase</keyword>
<dbReference type="InterPro" id="IPR050859">
    <property type="entry name" value="Class-I_PLP-dep_aminotransf"/>
</dbReference>
<dbReference type="AlphaFoldDB" id="A0A4R6SG73"/>
<evidence type="ECO:0000256" key="2">
    <source>
        <dbReference type="ARBA" id="ARBA00022576"/>
    </source>
</evidence>
<dbReference type="GO" id="GO:0008483">
    <property type="term" value="F:transaminase activity"/>
    <property type="evidence" value="ECO:0007669"/>
    <property type="project" value="UniProtKB-KW"/>
</dbReference>
<evidence type="ECO:0000313" key="5">
    <source>
        <dbReference type="EMBL" id="TDQ00695.1"/>
    </source>
</evidence>
<evidence type="ECO:0000256" key="4">
    <source>
        <dbReference type="ARBA" id="ARBA00022898"/>
    </source>
</evidence>
<dbReference type="PANTHER" id="PTHR42790">
    <property type="entry name" value="AMINOTRANSFERASE"/>
    <property type="match status" value="1"/>
</dbReference>
<dbReference type="SUPFAM" id="SSF53383">
    <property type="entry name" value="PLP-dependent transferases"/>
    <property type="match status" value="1"/>
</dbReference>
<evidence type="ECO:0000256" key="3">
    <source>
        <dbReference type="ARBA" id="ARBA00022679"/>
    </source>
</evidence>
<protein>
    <recommendedName>
        <fullName evidence="7">Aminotransferase class I and II</fullName>
    </recommendedName>
</protein>
<name>A0A4R6SG73_LABRH</name>
<dbReference type="PANTHER" id="PTHR42790:SF19">
    <property type="entry name" value="KYNURENINE_ALPHA-AMINOADIPATE AMINOTRANSFERASE, MITOCHONDRIAL"/>
    <property type="match status" value="1"/>
</dbReference>
<dbReference type="RefSeq" id="WP_133849372.1">
    <property type="nucleotide sequence ID" value="NZ_SNXZ01000002.1"/>
</dbReference>
<sequence length="239" mass="25578">MARIVEAYGTKLRLLIASCEQYLPVGYHWNSPDGGMFTWLTGPDDFDAGALLPAAIEAGVAYIPGNVFHVDDTAHRNTLRLSTGAVAAQDIRRGIKRLAAVLSDVTMAERAEHPVIGVWEVWAEGAPFDHHVMTFHAGGTMVQANPESGNPWSSDSIGMGVWQADGSSVHGGFLETRADRITRQAIGKSVISFALTVDGDRFRGVASAVGYDRAGTPIGEKASAVLRGERFVPPPQPAR</sequence>
<keyword evidence="3" id="KW-0808">Transferase</keyword>
<evidence type="ECO:0000313" key="6">
    <source>
        <dbReference type="Proteomes" id="UP000295444"/>
    </source>
</evidence>
<accession>A0A4R6SG73</accession>
<comment type="caution">
    <text evidence="5">The sequence shown here is derived from an EMBL/GenBank/DDBJ whole genome shotgun (WGS) entry which is preliminary data.</text>
</comment>
<dbReference type="OrthoDB" id="4549230at2"/>
<comment type="cofactor">
    <cofactor evidence="1">
        <name>pyridoxal 5'-phosphate</name>
        <dbReference type="ChEBI" id="CHEBI:597326"/>
    </cofactor>
</comment>
<organism evidence="5 6">
    <name type="scientific">Labedaea rhizosphaerae</name>
    <dbReference type="NCBI Taxonomy" id="598644"/>
    <lineage>
        <taxon>Bacteria</taxon>
        <taxon>Bacillati</taxon>
        <taxon>Actinomycetota</taxon>
        <taxon>Actinomycetes</taxon>
        <taxon>Pseudonocardiales</taxon>
        <taxon>Pseudonocardiaceae</taxon>
        <taxon>Labedaea</taxon>
    </lineage>
</organism>
<dbReference type="EMBL" id="SNXZ01000002">
    <property type="protein sequence ID" value="TDQ00695.1"/>
    <property type="molecule type" value="Genomic_DNA"/>
</dbReference>
<gene>
    <name evidence="5" type="ORF">EV186_102557</name>
</gene>
<dbReference type="InterPro" id="IPR015422">
    <property type="entry name" value="PyrdxlP-dep_Trfase_small"/>
</dbReference>
<evidence type="ECO:0008006" key="7">
    <source>
        <dbReference type="Google" id="ProtNLM"/>
    </source>
</evidence>
<keyword evidence="4" id="KW-0663">Pyridoxal phosphate</keyword>